<dbReference type="Gene3D" id="3.40.50.410">
    <property type="entry name" value="von Willebrand factor, type A domain"/>
    <property type="match status" value="1"/>
</dbReference>
<organism evidence="6 7">
    <name type="scientific">Lysinibacillus macroides</name>
    <dbReference type="NCBI Taxonomy" id="33935"/>
    <lineage>
        <taxon>Bacteria</taxon>
        <taxon>Bacillati</taxon>
        <taxon>Bacillota</taxon>
        <taxon>Bacilli</taxon>
        <taxon>Bacillales</taxon>
        <taxon>Bacillaceae</taxon>
        <taxon>Lysinibacillus</taxon>
    </lineage>
</organism>
<dbReference type="InterPro" id="IPR046358">
    <property type="entry name" value="Flagellin_C"/>
</dbReference>
<keyword evidence="3 4" id="KW-0975">Bacterial flagellum</keyword>
<dbReference type="InterPro" id="IPR001029">
    <property type="entry name" value="Flagellin_N"/>
</dbReference>
<dbReference type="GO" id="GO:0005576">
    <property type="term" value="C:extracellular region"/>
    <property type="evidence" value="ECO:0007669"/>
    <property type="project" value="UniProtKB-SubCell"/>
</dbReference>
<dbReference type="GO" id="GO:0009288">
    <property type="term" value="C:bacterial-type flagellum"/>
    <property type="evidence" value="ECO:0007669"/>
    <property type="project" value="UniProtKB-SubCell"/>
</dbReference>
<dbReference type="Pfam" id="PF00700">
    <property type="entry name" value="Flagellin_C"/>
    <property type="match status" value="1"/>
</dbReference>
<dbReference type="InterPro" id="IPR001492">
    <property type="entry name" value="Flagellin"/>
</dbReference>
<dbReference type="PANTHER" id="PTHR42792">
    <property type="entry name" value="FLAGELLIN"/>
    <property type="match status" value="1"/>
</dbReference>
<dbReference type="Pfam" id="PF00669">
    <property type="entry name" value="Flagellin_N"/>
    <property type="match status" value="1"/>
</dbReference>
<feature type="domain" description="VWFA" evidence="5">
    <location>
        <begin position="124"/>
        <end position="265"/>
    </location>
</feature>
<name>A0A0M9DKR7_9BACI</name>
<dbReference type="Gene3D" id="1.20.1330.10">
    <property type="entry name" value="f41 fragment of flagellin, N-terminal domain"/>
    <property type="match status" value="1"/>
</dbReference>
<proteinExistence type="inferred from homology"/>
<dbReference type="Gene3D" id="1.20.120.340">
    <property type="entry name" value="Flagellar protein FliS"/>
    <property type="match status" value="1"/>
</dbReference>
<dbReference type="Proteomes" id="UP000037977">
    <property type="component" value="Unassembled WGS sequence"/>
</dbReference>
<comment type="caution">
    <text evidence="6">The sequence shown here is derived from an EMBL/GenBank/DDBJ whole genome shotgun (WGS) entry which is preliminary data.</text>
</comment>
<evidence type="ECO:0000313" key="7">
    <source>
        <dbReference type="Proteomes" id="UP000037977"/>
    </source>
</evidence>
<evidence type="ECO:0000313" key="6">
    <source>
        <dbReference type="EMBL" id="KOY82889.1"/>
    </source>
</evidence>
<dbReference type="AlphaFoldDB" id="A0A0M9DKR7"/>
<evidence type="ECO:0000259" key="5">
    <source>
        <dbReference type="PROSITE" id="PS50234"/>
    </source>
</evidence>
<dbReference type="PRINTS" id="PR00207">
    <property type="entry name" value="FLAGELLIN"/>
</dbReference>
<dbReference type="PROSITE" id="PS50234">
    <property type="entry name" value="VWFA"/>
    <property type="match status" value="1"/>
</dbReference>
<dbReference type="PANTHER" id="PTHR42792:SF2">
    <property type="entry name" value="FLAGELLIN"/>
    <property type="match status" value="1"/>
</dbReference>
<sequence>MSSGYKIKQAADDAAGLGISEKMRGQIRGLHRAGENIQNGLSLLQTVDGGLGTITDPNLLRMRELAIQAANDTLTNDDRFKIQMEIDAIKEGIDNIVDGTEFNTIKVLRPPAELPTATPNGVVDIVLVFDNTGSMSSKQQNFAANIQNLISSIQGKGVSDIRIGILSYYDSNYEKSDFAGDKWTSDINEVIAEINRISATNDGGTENNMTAIEEVVNFYDFREYPNSNTNYKHLIIITDEFGDDDYKTQDVVQLLKDQHIMLHGVMDSAPGLDHVIQETGGQKVQLNGNPNWGADLSKDIGEAIGSSANIPHEEVDMHPLILQVGANVGQHIKLNLYDCRTTTIGIDEVSVMTREDAEQALAIIDKAIQQISSYRSEYGAFYNRLKYAYNNVQNAEENLIHAESLLRDTDMAQEMSKLKKAQLILQSSQAMMAQINQMSQGILTLLK</sequence>
<accession>A0A0M9DKR7</accession>
<dbReference type="PATRIC" id="fig|33935.3.peg.642"/>
<reference evidence="6 7" key="1">
    <citation type="submission" date="2015-07" db="EMBL/GenBank/DDBJ databases">
        <title>Genome sequencing project for genomic taxonomy and phylogenomics of Bacillus-like bacteria.</title>
        <authorList>
            <person name="Liu B."/>
            <person name="Wang J."/>
            <person name="Zhu Y."/>
            <person name="Liu G."/>
            <person name="Chen Q."/>
            <person name="Chen Z."/>
            <person name="Che J."/>
            <person name="Ge C."/>
            <person name="Shi H."/>
            <person name="Pan Z."/>
            <person name="Liu X."/>
        </authorList>
    </citation>
    <scope>NUCLEOTIDE SEQUENCE [LARGE SCALE GENOMIC DNA]</scope>
    <source>
        <strain evidence="6 7">DSM 54</strain>
    </source>
</reference>
<keyword evidence="4" id="KW-0964">Secreted</keyword>
<evidence type="ECO:0000256" key="2">
    <source>
        <dbReference type="ARBA" id="ARBA00020110"/>
    </source>
</evidence>
<dbReference type="CDD" id="cd00198">
    <property type="entry name" value="vWFA"/>
    <property type="match status" value="1"/>
</dbReference>
<evidence type="ECO:0000256" key="1">
    <source>
        <dbReference type="ARBA" id="ARBA00005709"/>
    </source>
</evidence>
<dbReference type="GO" id="GO:0005198">
    <property type="term" value="F:structural molecule activity"/>
    <property type="evidence" value="ECO:0007669"/>
    <property type="project" value="UniProtKB-UniRule"/>
</dbReference>
<dbReference type="STRING" id="33935.ADM90_06085"/>
<protein>
    <recommendedName>
        <fullName evidence="2 4">Flagellin</fullName>
    </recommendedName>
</protein>
<dbReference type="InterPro" id="IPR036465">
    <property type="entry name" value="vWFA_dom_sf"/>
</dbReference>
<comment type="similarity">
    <text evidence="1 4">Belongs to the bacterial flagellin family.</text>
</comment>
<keyword evidence="7" id="KW-1185">Reference proteome</keyword>
<gene>
    <name evidence="6" type="ORF">ADM90_06085</name>
</gene>
<dbReference type="EMBL" id="LGCI01000005">
    <property type="protein sequence ID" value="KOY82889.1"/>
    <property type="molecule type" value="Genomic_DNA"/>
</dbReference>
<dbReference type="Pfam" id="PF00092">
    <property type="entry name" value="VWA"/>
    <property type="match status" value="1"/>
</dbReference>
<evidence type="ECO:0000256" key="3">
    <source>
        <dbReference type="ARBA" id="ARBA00023143"/>
    </source>
</evidence>
<dbReference type="SUPFAM" id="SSF64518">
    <property type="entry name" value="Phase 1 flagellin"/>
    <property type="match status" value="1"/>
</dbReference>
<comment type="function">
    <text evidence="4">Flagellin is the subunit protein which polymerizes to form the filaments of bacterial flagella.</text>
</comment>
<dbReference type="SMART" id="SM00327">
    <property type="entry name" value="VWA"/>
    <property type="match status" value="1"/>
</dbReference>
<dbReference type="InterPro" id="IPR002035">
    <property type="entry name" value="VWF_A"/>
</dbReference>
<comment type="subcellular location">
    <subcellularLocation>
        <location evidence="4">Secreted</location>
    </subcellularLocation>
    <subcellularLocation>
        <location evidence="4">Bacterial flagellum</location>
    </subcellularLocation>
</comment>
<evidence type="ECO:0000256" key="4">
    <source>
        <dbReference type="RuleBase" id="RU362073"/>
    </source>
</evidence>